<proteinExistence type="predicted"/>
<dbReference type="GO" id="GO:0030798">
    <property type="term" value="F:trans-aconitate 2-methyltransferase activity"/>
    <property type="evidence" value="ECO:0007669"/>
    <property type="project" value="UniProtKB-EC"/>
</dbReference>
<name>A0A2R8A8P1_9RHOB</name>
<dbReference type="Gene3D" id="1.10.150.290">
    <property type="entry name" value="S-adenosyl-L-methionine-dependent methyltransferases"/>
    <property type="match status" value="1"/>
</dbReference>
<evidence type="ECO:0000313" key="1">
    <source>
        <dbReference type="EMBL" id="SPF28589.1"/>
    </source>
</evidence>
<dbReference type="Proteomes" id="UP000244932">
    <property type="component" value="Unassembled WGS sequence"/>
</dbReference>
<dbReference type="RefSeq" id="WP_108781275.1">
    <property type="nucleotide sequence ID" value="NZ_OMKW01000001.1"/>
</dbReference>
<dbReference type="OrthoDB" id="9795085at2"/>
<dbReference type="PANTHER" id="PTHR43861">
    <property type="entry name" value="TRANS-ACONITATE 2-METHYLTRANSFERASE-RELATED"/>
    <property type="match status" value="1"/>
</dbReference>
<keyword evidence="1" id="KW-0489">Methyltransferase</keyword>
<dbReference type="InterPro" id="IPR029063">
    <property type="entry name" value="SAM-dependent_MTases_sf"/>
</dbReference>
<dbReference type="Gene3D" id="3.40.50.150">
    <property type="entry name" value="Vaccinia Virus protein VP39"/>
    <property type="match status" value="1"/>
</dbReference>
<dbReference type="InterPro" id="IPR023149">
    <property type="entry name" value="Trans_acon_MeTrfase_C"/>
</dbReference>
<dbReference type="EC" id="2.1.1.144" evidence="1"/>
<dbReference type="AlphaFoldDB" id="A0A2R8A8P1"/>
<reference evidence="1 2" key="1">
    <citation type="submission" date="2018-03" db="EMBL/GenBank/DDBJ databases">
        <authorList>
            <person name="Keele B.F."/>
        </authorList>
    </citation>
    <scope>NUCLEOTIDE SEQUENCE [LARGE SCALE GENOMIC DNA]</scope>
    <source>
        <strain evidence="1 2">CeCT 8812</strain>
    </source>
</reference>
<dbReference type="SUPFAM" id="SSF53335">
    <property type="entry name" value="S-adenosyl-L-methionine-dependent methyltransferases"/>
    <property type="match status" value="1"/>
</dbReference>
<keyword evidence="1" id="KW-0808">Transferase</keyword>
<dbReference type="PANTHER" id="PTHR43861:SF1">
    <property type="entry name" value="TRANS-ACONITATE 2-METHYLTRANSFERASE"/>
    <property type="match status" value="1"/>
</dbReference>
<gene>
    <name evidence="1" type="primary">tam_2</name>
    <name evidence="1" type="ORF">POI8812_00891</name>
</gene>
<dbReference type="CDD" id="cd02440">
    <property type="entry name" value="AdoMet_MTases"/>
    <property type="match status" value="1"/>
</dbReference>
<organism evidence="1 2">
    <name type="scientific">Pontivivens insulae</name>
    <dbReference type="NCBI Taxonomy" id="1639689"/>
    <lineage>
        <taxon>Bacteria</taxon>
        <taxon>Pseudomonadati</taxon>
        <taxon>Pseudomonadota</taxon>
        <taxon>Alphaproteobacteria</taxon>
        <taxon>Rhodobacterales</taxon>
        <taxon>Paracoccaceae</taxon>
        <taxon>Pontivivens</taxon>
    </lineage>
</organism>
<dbReference type="Pfam" id="PF13489">
    <property type="entry name" value="Methyltransf_23"/>
    <property type="match status" value="1"/>
</dbReference>
<keyword evidence="2" id="KW-1185">Reference proteome</keyword>
<evidence type="ECO:0000313" key="2">
    <source>
        <dbReference type="Proteomes" id="UP000244932"/>
    </source>
</evidence>
<accession>A0A2R8A8P1</accession>
<sequence>MAELVTLSRSQRDRVTYTDPNSNWDAGTYDRFRRLRLRPALDLLAQVPALPDGDVIDLGCGSGAVAADLHGRFASDDRCLIGVDRSLEMLEKARALNLYDRIDEADIAYWAPHAPVALIFSNAALHWLPDHETLFPRLASMLSDGGVMAVQMPRQFDAPSHVLIRTIAEELFALRPSSIGTPPVSEPAVLFDICAPLGQVTIWETEYCQQLPADPDGAHPVRTFTRSTAARPVHSALDPDQTARFFTAYDAALEDAYPRRADGSVLFPFRRQFLILKKD</sequence>
<dbReference type="EMBL" id="OMKW01000001">
    <property type="protein sequence ID" value="SPF28589.1"/>
    <property type="molecule type" value="Genomic_DNA"/>
</dbReference>
<protein>
    <submittedName>
        <fullName evidence="1">Trans-aconitate 2-methyltransferase</fullName>
        <ecNumber evidence="1">2.1.1.144</ecNumber>
    </submittedName>
</protein>
<dbReference type="GO" id="GO:0032259">
    <property type="term" value="P:methylation"/>
    <property type="evidence" value="ECO:0007669"/>
    <property type="project" value="UniProtKB-KW"/>
</dbReference>